<dbReference type="InterPro" id="IPR050570">
    <property type="entry name" value="Cell_wall_metabolism_enzyme"/>
</dbReference>
<dbReference type="InterPro" id="IPR011055">
    <property type="entry name" value="Dup_hybrid_motif"/>
</dbReference>
<dbReference type="InterPro" id="IPR011098">
    <property type="entry name" value="G5_dom"/>
</dbReference>
<dbReference type="SUPFAM" id="SSF54106">
    <property type="entry name" value="LysM domain"/>
    <property type="match status" value="1"/>
</dbReference>
<accession>A0ABR7GV80</accession>
<keyword evidence="5" id="KW-1185">Reference proteome</keyword>
<evidence type="ECO:0000256" key="1">
    <source>
        <dbReference type="ARBA" id="ARBA00022729"/>
    </source>
</evidence>
<dbReference type="Gene3D" id="2.70.70.10">
    <property type="entry name" value="Glucose Permease (Domain IIA)"/>
    <property type="match status" value="1"/>
</dbReference>
<dbReference type="EMBL" id="JACOPJ010000006">
    <property type="protein sequence ID" value="MBC5698199.1"/>
    <property type="molecule type" value="Genomic_DNA"/>
</dbReference>
<dbReference type="PANTHER" id="PTHR21666">
    <property type="entry name" value="PEPTIDASE-RELATED"/>
    <property type="match status" value="1"/>
</dbReference>
<dbReference type="PROSITE" id="PS51782">
    <property type="entry name" value="LYSM"/>
    <property type="match status" value="1"/>
</dbReference>
<organism evidence="4 5">
    <name type="scientific">Roseburia difficilis</name>
    <dbReference type="NCBI Taxonomy" id="2763060"/>
    <lineage>
        <taxon>Bacteria</taxon>
        <taxon>Bacillati</taxon>
        <taxon>Bacillota</taxon>
        <taxon>Clostridia</taxon>
        <taxon>Lachnospirales</taxon>
        <taxon>Lachnospiraceae</taxon>
        <taxon>Roseburia</taxon>
    </lineage>
</organism>
<comment type="caution">
    <text evidence="4">The sequence shown here is derived from an EMBL/GenBank/DDBJ whole genome shotgun (WGS) entry which is preliminary data.</text>
</comment>
<name>A0ABR7GV80_9FIRM</name>
<feature type="domain" description="G5" evidence="2">
    <location>
        <begin position="318"/>
        <end position="398"/>
    </location>
</feature>
<dbReference type="Gene3D" id="3.10.350.10">
    <property type="entry name" value="LysM domain"/>
    <property type="match status" value="1"/>
</dbReference>
<dbReference type="Proteomes" id="UP000615961">
    <property type="component" value="Unassembled WGS sequence"/>
</dbReference>
<dbReference type="InterPro" id="IPR036779">
    <property type="entry name" value="LysM_dom_sf"/>
</dbReference>
<dbReference type="SMART" id="SM00257">
    <property type="entry name" value="LysM"/>
    <property type="match status" value="1"/>
</dbReference>
<sequence length="521" mass="56936">MFLTCGCMLLGIPLLGSGFGSGNSYYEVTLAGKVVGSVRNPDVVENAFLQARSRISRETEGLVLADVEYELDKVPKIFGSTMDPDTLTDAIYQELSNVVATAKKKAYLVKINEFTVTLGSYQDVMDVLYATKDRFDPDNEFQINIVSDADRELNVYTVDVSSQQAEEAAEEPVIEPGIAGIGAACAGIGEYDVTQAVENVITKTVTEEDVQETSEETQESEVTGDGLKSLDFAEKVEIAEAYVSADEITPTREAIDLVTKDTAKNEIYEVQSGDTLSVIANSHGLRVAEMLALNEGMDENTTLHPGDEVIITVPEPELSVTTVEESTYEEDYYAETQYIDNDEWYTTKTEVRQEAEAGHHEVTALITKKNGTEESRDVIAETVMKDPVPQIIERGTQTPPTYIKPISGGRFTSGFKRRWGRMHKGVDWACPIGTAVMASCGGTVVQAGWYSGYGNCITLRHPDGRQTRYGHLSKILVSAGQSVKQGQKIALSGNTGRSTGPHVHFEIIINGSQVNPLKYMD</sequence>
<dbReference type="Pfam" id="PF07501">
    <property type="entry name" value="G5"/>
    <property type="match status" value="1"/>
</dbReference>
<gene>
    <name evidence="4" type="ORF">H8S25_07670</name>
</gene>
<dbReference type="PROSITE" id="PS51109">
    <property type="entry name" value="G5"/>
    <property type="match status" value="1"/>
</dbReference>
<dbReference type="SMART" id="SM01208">
    <property type="entry name" value="G5"/>
    <property type="match status" value="1"/>
</dbReference>
<evidence type="ECO:0000313" key="5">
    <source>
        <dbReference type="Proteomes" id="UP000615961"/>
    </source>
</evidence>
<evidence type="ECO:0000313" key="4">
    <source>
        <dbReference type="EMBL" id="MBC5698199.1"/>
    </source>
</evidence>
<feature type="domain" description="LysM" evidence="3">
    <location>
        <begin position="266"/>
        <end position="311"/>
    </location>
</feature>
<dbReference type="Pfam" id="PF01476">
    <property type="entry name" value="LysM"/>
    <property type="match status" value="1"/>
</dbReference>
<protein>
    <submittedName>
        <fullName evidence="4">Peptidoglycan DD-metalloendopeptidase family protein</fullName>
    </submittedName>
</protein>
<keyword evidence="1" id="KW-0732">Signal</keyword>
<dbReference type="Gene3D" id="2.20.230.10">
    <property type="entry name" value="Resuscitation-promoting factor rpfb"/>
    <property type="match status" value="1"/>
</dbReference>
<dbReference type="Pfam" id="PF01551">
    <property type="entry name" value="Peptidase_M23"/>
    <property type="match status" value="1"/>
</dbReference>
<evidence type="ECO:0000259" key="2">
    <source>
        <dbReference type="PROSITE" id="PS51109"/>
    </source>
</evidence>
<dbReference type="SUPFAM" id="SSF51261">
    <property type="entry name" value="Duplicated hybrid motif"/>
    <property type="match status" value="1"/>
</dbReference>
<reference evidence="4 5" key="1">
    <citation type="submission" date="2020-08" db="EMBL/GenBank/DDBJ databases">
        <title>Genome public.</title>
        <authorList>
            <person name="Liu C."/>
            <person name="Sun Q."/>
        </authorList>
    </citation>
    <scope>NUCLEOTIDE SEQUENCE [LARGE SCALE GENOMIC DNA]</scope>
    <source>
        <strain evidence="4 5">NSJ-67</strain>
    </source>
</reference>
<dbReference type="InterPro" id="IPR018392">
    <property type="entry name" value="LysM"/>
</dbReference>
<proteinExistence type="predicted"/>
<dbReference type="CDD" id="cd00118">
    <property type="entry name" value="LysM"/>
    <property type="match status" value="1"/>
</dbReference>
<dbReference type="InterPro" id="IPR016047">
    <property type="entry name" value="M23ase_b-sheet_dom"/>
</dbReference>
<dbReference type="PANTHER" id="PTHR21666:SF270">
    <property type="entry name" value="MUREIN HYDROLASE ACTIVATOR ENVC"/>
    <property type="match status" value="1"/>
</dbReference>
<dbReference type="CDD" id="cd12797">
    <property type="entry name" value="M23_peptidase"/>
    <property type="match status" value="1"/>
</dbReference>
<evidence type="ECO:0000259" key="3">
    <source>
        <dbReference type="PROSITE" id="PS51782"/>
    </source>
</evidence>